<dbReference type="Gene3D" id="1.10.510.10">
    <property type="entry name" value="Transferase(Phosphotransferase) domain 1"/>
    <property type="match status" value="1"/>
</dbReference>
<evidence type="ECO:0000313" key="5">
    <source>
        <dbReference type="Proteomes" id="UP001529514"/>
    </source>
</evidence>
<keyword evidence="2" id="KW-0663">Pyridoxal phosphate</keyword>
<dbReference type="SUPFAM" id="SSF53383">
    <property type="entry name" value="PLP-dependent transferases"/>
    <property type="match status" value="1"/>
</dbReference>
<sequence length="873" mass="99816">MSNFFKLIFSSLYYYFKYLKLIIGKKVSQDDKQRCQGKVIYQFLNTMGPLYIKLGQILSTRSDLIPNAWVVELSKLQDDTIPMKEKILKKWLRQSLSQSFEQTFKNFNFTPLASASIAQVHEATLVSGEVVAVKLIKRNVRSEMRNNLNLIRYFISVACLFSLRLKQLELKERFKELSILLQEQTNFVKEQQNQKQVYENYVSHRYVIVPKVYSEHSNENIIVMEMMLGIPGKQVEKVKLDRKILARRLQDTIYTMLYMHGFCHGDPHPGNIMFTEEGKLILLDFGITVSLTENEKWGLSSFYYACTRKEWDVAVLRFTNHFVTRKEKVLTNWDEYQAEIKDVLKLHFDTLDNRWSTIGYFNDINKVLQKYQARYTANFTKVELVFLGCEGFATEIDPNINIWGNARIFTDRFSPYMSKEVKARFDAYFEEKMPTSMELKRAADESLVAPTHIHRYFFPSSYPVFIDKAENGYFIDKDGNKFIDLSGGYGPHILGYKHPVIQKALFEGIENGLVNAIGHEPEVELAKRLVSAFPGAARAVLCNSGTEANLMAIRLARAYTKKNRVAKFEGHYHGWSDQGMVSSWFRFNGSLSHPQPISGSQGTDKYTIQHTSIFQYGDQDALQRLVDEADETACVICEPMPSSIAQCDVGFLKKLREICNKHNVVLIFDEVVTGFRVDYGGAQTLAKVIPDLTALGKIIGGGLPCGAVVGKKEIVEIAKSSQDPFFDYDNKAFVGGTMSGNSLTCQAGISVLDYLYKNQHIYQELQEKSTNLAETFRCVAKELNVDLQLEARHSIFSMTFGHKSSKFYRKKQAGSNFKANIALAYYMRKHDVYLPELHSFMLSAAHTLDDLNIISNAFKLSLTEMVNDGFFVD</sequence>
<accession>A0ABM8JTD5</accession>
<dbReference type="InterPro" id="IPR000719">
    <property type="entry name" value="Prot_kinase_dom"/>
</dbReference>
<dbReference type="PANTHER" id="PTHR43713:SF3">
    <property type="entry name" value="GLUTAMATE-1-SEMIALDEHYDE 2,1-AMINOMUTASE 1, CHLOROPLASTIC-RELATED"/>
    <property type="match status" value="1"/>
</dbReference>
<proteinExistence type="predicted"/>
<dbReference type="CDD" id="cd05121">
    <property type="entry name" value="ABC1_ADCK3-like"/>
    <property type="match status" value="1"/>
</dbReference>
<dbReference type="InterPro" id="IPR015424">
    <property type="entry name" value="PyrdxlP-dep_Trfase"/>
</dbReference>
<dbReference type="InterPro" id="IPR005814">
    <property type="entry name" value="Aminotrans_3"/>
</dbReference>
<feature type="domain" description="Protein kinase" evidence="3">
    <location>
        <begin position="106"/>
        <end position="474"/>
    </location>
</feature>
<dbReference type="InterPro" id="IPR049704">
    <property type="entry name" value="Aminotrans_3_PPA_site"/>
</dbReference>
<dbReference type="RefSeq" id="WP_374052814.1">
    <property type="nucleotide sequence ID" value="NZ_AP028978.1"/>
</dbReference>
<dbReference type="SUPFAM" id="SSF56112">
    <property type="entry name" value="Protein kinase-like (PK-like)"/>
    <property type="match status" value="1"/>
</dbReference>
<gene>
    <name evidence="4" type="ORF">TCT1_08680</name>
</gene>
<dbReference type="Proteomes" id="UP001529514">
    <property type="component" value="Chromosome"/>
</dbReference>
<dbReference type="Gene3D" id="3.40.640.10">
    <property type="entry name" value="Type I PLP-dependent aspartate aminotransferase-like (Major domain)"/>
    <property type="match status" value="1"/>
</dbReference>
<comment type="cofactor">
    <cofactor evidence="1">
        <name>pyridoxal 5'-phosphate</name>
        <dbReference type="ChEBI" id="CHEBI:597326"/>
    </cofactor>
</comment>
<organism evidence="4 5">
    <name type="scientific">Xenorhabdus taiwanensis</name>
    <dbReference type="NCBI Taxonomy" id="3085177"/>
    <lineage>
        <taxon>Bacteria</taxon>
        <taxon>Pseudomonadati</taxon>
        <taxon>Pseudomonadota</taxon>
        <taxon>Gammaproteobacteria</taxon>
        <taxon>Enterobacterales</taxon>
        <taxon>Morganellaceae</taxon>
        <taxon>Xenorhabdus</taxon>
    </lineage>
</organism>
<dbReference type="CDD" id="cd00610">
    <property type="entry name" value="OAT_like"/>
    <property type="match status" value="1"/>
</dbReference>
<protein>
    <recommendedName>
        <fullName evidence="3">Protein kinase domain-containing protein</fullName>
    </recommendedName>
</protein>
<dbReference type="PROSITE" id="PS50011">
    <property type="entry name" value="PROTEIN_KINASE_DOM"/>
    <property type="match status" value="1"/>
</dbReference>
<name>A0ABM8JTD5_9GAMM</name>
<evidence type="ECO:0000259" key="3">
    <source>
        <dbReference type="PROSITE" id="PS50011"/>
    </source>
</evidence>
<dbReference type="InterPro" id="IPR011009">
    <property type="entry name" value="Kinase-like_dom_sf"/>
</dbReference>
<evidence type="ECO:0000313" key="4">
    <source>
        <dbReference type="EMBL" id="BET95947.1"/>
    </source>
</evidence>
<dbReference type="Pfam" id="PF00202">
    <property type="entry name" value="Aminotran_3"/>
    <property type="match status" value="1"/>
</dbReference>
<dbReference type="InterPro" id="IPR015422">
    <property type="entry name" value="PyrdxlP-dep_Trfase_small"/>
</dbReference>
<evidence type="ECO:0000256" key="1">
    <source>
        <dbReference type="ARBA" id="ARBA00001933"/>
    </source>
</evidence>
<dbReference type="Gene3D" id="3.90.1150.10">
    <property type="entry name" value="Aspartate Aminotransferase, domain 1"/>
    <property type="match status" value="1"/>
</dbReference>
<dbReference type="InterPro" id="IPR015421">
    <property type="entry name" value="PyrdxlP-dep_Trfase_major"/>
</dbReference>
<dbReference type="PANTHER" id="PTHR43713">
    <property type="entry name" value="GLUTAMATE-1-SEMIALDEHYDE 2,1-AMINOMUTASE"/>
    <property type="match status" value="1"/>
</dbReference>
<evidence type="ECO:0000256" key="2">
    <source>
        <dbReference type="ARBA" id="ARBA00022898"/>
    </source>
</evidence>
<dbReference type="Pfam" id="PF03109">
    <property type="entry name" value="ABC1"/>
    <property type="match status" value="1"/>
</dbReference>
<keyword evidence="5" id="KW-1185">Reference proteome</keyword>
<dbReference type="PROSITE" id="PS00600">
    <property type="entry name" value="AA_TRANSFER_CLASS_3"/>
    <property type="match status" value="1"/>
</dbReference>
<dbReference type="InterPro" id="IPR004147">
    <property type="entry name" value="ABC1_dom"/>
</dbReference>
<reference evidence="4 5" key="1">
    <citation type="submission" date="2023-10" db="EMBL/GenBank/DDBJ databases">
        <title>Xenorhabdus taiwanensis sp. nov., a symbiotic bacterium associated with the entomopathogenic nematode Steinernema taiwanensis.</title>
        <authorList>
            <person name="Tseng C.T."/>
            <person name="Shu H.Y."/>
            <person name="Chen M.H."/>
            <person name="Fang Y.J."/>
            <person name="Wu T.L."/>
            <person name="Lin Y.C."/>
            <person name="Huang C.J."/>
        </authorList>
    </citation>
    <scope>NUCLEOTIDE SEQUENCE [LARGE SCALE GENOMIC DNA]</scope>
    <source>
        <strain evidence="4 5">TCT-1</strain>
    </source>
</reference>
<dbReference type="EMBL" id="AP028978">
    <property type="protein sequence ID" value="BET95947.1"/>
    <property type="molecule type" value="Genomic_DNA"/>
</dbReference>